<feature type="compositionally biased region" description="Basic and acidic residues" evidence="8">
    <location>
        <begin position="519"/>
        <end position="537"/>
    </location>
</feature>
<keyword evidence="1" id="KW-0479">Metal-binding</keyword>
<feature type="compositionally biased region" description="Polar residues" evidence="8">
    <location>
        <begin position="400"/>
        <end position="417"/>
    </location>
</feature>
<evidence type="ECO:0000256" key="1">
    <source>
        <dbReference type="ARBA" id="ARBA00022723"/>
    </source>
</evidence>
<feature type="compositionally biased region" description="Low complexity" evidence="8">
    <location>
        <begin position="375"/>
        <end position="391"/>
    </location>
</feature>
<feature type="compositionally biased region" description="Polar residues" evidence="8">
    <location>
        <begin position="498"/>
        <end position="515"/>
    </location>
</feature>
<dbReference type="InterPro" id="IPR001138">
    <property type="entry name" value="Zn2Cys6_DnaBD"/>
</dbReference>
<dbReference type="AlphaFoldDB" id="A0A1J9PGT8"/>
<dbReference type="OrthoDB" id="5575144at2759"/>
<feature type="compositionally biased region" description="Polar residues" evidence="8">
    <location>
        <begin position="298"/>
        <end position="308"/>
    </location>
</feature>
<dbReference type="PROSITE" id="PS00463">
    <property type="entry name" value="ZN2_CY6_FUNGAL_1"/>
    <property type="match status" value="1"/>
</dbReference>
<dbReference type="GO" id="GO:0003677">
    <property type="term" value="F:DNA binding"/>
    <property type="evidence" value="ECO:0007669"/>
    <property type="project" value="UniProtKB-KW"/>
</dbReference>
<keyword evidence="6" id="KW-0539">Nucleus</keyword>
<evidence type="ECO:0000256" key="7">
    <source>
        <dbReference type="ARBA" id="ARBA00037475"/>
    </source>
</evidence>
<feature type="region of interest" description="Disordered" evidence="8">
    <location>
        <begin position="197"/>
        <end position="551"/>
    </location>
</feature>
<feature type="domain" description="Zn(2)-C6 fungal-type" evidence="9">
    <location>
        <begin position="164"/>
        <end position="195"/>
    </location>
</feature>
<evidence type="ECO:0000256" key="3">
    <source>
        <dbReference type="ARBA" id="ARBA00023015"/>
    </source>
</evidence>
<dbReference type="Pfam" id="PF00172">
    <property type="entry name" value="Zn_clus"/>
    <property type="match status" value="1"/>
</dbReference>
<reference evidence="10 11" key="1">
    <citation type="submission" date="2015-07" db="EMBL/GenBank/DDBJ databases">
        <title>Emmonsia species relationships and genome sequence.</title>
        <authorList>
            <consortium name="The Broad Institute Genomics Platform"/>
            <person name="Cuomo C.A."/>
            <person name="Munoz J.F."/>
            <person name="Imamovic A."/>
            <person name="Priest M.E."/>
            <person name="Young S."/>
            <person name="Clay O.K."/>
            <person name="McEwen J.G."/>
        </authorList>
    </citation>
    <scope>NUCLEOTIDE SEQUENCE [LARGE SCALE GENOMIC DNA]</scope>
    <source>
        <strain evidence="10 11">UAMH 9510</strain>
    </source>
</reference>
<keyword evidence="2" id="KW-0862">Zinc</keyword>
<dbReference type="CDD" id="cd00067">
    <property type="entry name" value="GAL4"/>
    <property type="match status" value="1"/>
</dbReference>
<dbReference type="InterPro" id="IPR036864">
    <property type="entry name" value="Zn2-C6_fun-type_DNA-bd_sf"/>
</dbReference>
<keyword evidence="4" id="KW-0238">DNA-binding</keyword>
<dbReference type="GO" id="GO:0000981">
    <property type="term" value="F:DNA-binding transcription factor activity, RNA polymerase II-specific"/>
    <property type="evidence" value="ECO:0007669"/>
    <property type="project" value="InterPro"/>
</dbReference>
<dbReference type="EMBL" id="LGRN01000169">
    <property type="protein sequence ID" value="OJD15214.1"/>
    <property type="molecule type" value="Genomic_DNA"/>
</dbReference>
<evidence type="ECO:0000256" key="5">
    <source>
        <dbReference type="ARBA" id="ARBA00023163"/>
    </source>
</evidence>
<dbReference type="InterPro" id="IPR050335">
    <property type="entry name" value="ERT1_acuK_gluconeogen_tf"/>
</dbReference>
<evidence type="ECO:0000256" key="6">
    <source>
        <dbReference type="ARBA" id="ARBA00023242"/>
    </source>
</evidence>
<dbReference type="STRING" id="1447872.A0A1J9PGT8"/>
<dbReference type="PANTHER" id="PTHR47659">
    <property type="entry name" value="ZN(II)2CYS6 TRANSCRIPTION FACTOR (EUROFUNG)-RELATED"/>
    <property type="match status" value="1"/>
</dbReference>
<keyword evidence="11" id="KW-1185">Reference proteome</keyword>
<protein>
    <recommendedName>
        <fullName evidence="9">Zn(2)-C6 fungal-type domain-containing protein</fullName>
    </recommendedName>
</protein>
<sequence length="551" mass="59218">MHSVRSAGRPLPFTPFQAHGSGSDPLGFSLNLNLSDISCHLSLRAPYLSPPMSGSPSPEYRFDPLRRDRRRKRSNSPISSTAHGTAHSLLSYVEPPAGAPGPDVLLPHSRRLSVGQPGMSIIGLPVIDDSQLRHTIETGALLPQGTTPLPPRSTRRAKAHVASACVNCKRKHLGCDSARPCRRCISAGKEESCVDVRHKRRGRPPLKAEEGPLRPYDPVFSHPGVPHLQLQSSSPGSQFHGHKRTYSSREIRPSTDLQLLRRASEIGSEYGRPMPNPGVSNPHTWAPPPTSRGMRTSPPRSSSFVGQTSLSSSPSHRSPVANAPLFSSGAGSSPAFTPEYGDLSGSVPPFHSERISSSHAPSQFQRPHIPSLPAVSSQGPLSSPPLSVSSGARNYPFSGPGQSQIQLPPLMPSTTGSEIEYAQSSQRPPIPPPAPSLPFLQSSQPNLGRVDHTQDMEGSRPVPPHPPFEPATLSTGPVGRGLLDPYRPLPLPPPPLPQQESTPQRESSFLTSNTLPPILEDKSSPATEREGEPESRPAKRRKMALGDMVND</sequence>
<feature type="compositionally biased region" description="Pro residues" evidence="8">
    <location>
        <begin position="487"/>
        <end position="497"/>
    </location>
</feature>
<comment type="function">
    <text evidence="7">Transcription factor which regulates nonfermentable carbon utilization. Activator of gluconeogenetic genes.</text>
</comment>
<evidence type="ECO:0000256" key="8">
    <source>
        <dbReference type="SAM" id="MobiDB-lite"/>
    </source>
</evidence>
<proteinExistence type="predicted"/>
<dbReference type="GO" id="GO:0008270">
    <property type="term" value="F:zinc ion binding"/>
    <property type="evidence" value="ECO:0007669"/>
    <property type="project" value="InterPro"/>
</dbReference>
<dbReference type="Proteomes" id="UP000182235">
    <property type="component" value="Unassembled WGS sequence"/>
</dbReference>
<keyword evidence="5" id="KW-0804">Transcription</keyword>
<keyword evidence="3" id="KW-0805">Transcription regulation</keyword>
<accession>A0A1J9PGT8</accession>
<dbReference type="SUPFAM" id="SSF57701">
    <property type="entry name" value="Zn2/Cys6 DNA-binding domain"/>
    <property type="match status" value="1"/>
</dbReference>
<feature type="region of interest" description="Disordered" evidence="8">
    <location>
        <begin position="48"/>
        <end position="87"/>
    </location>
</feature>
<dbReference type="PANTHER" id="PTHR47659:SF4">
    <property type="entry name" value="ZN(II)2CYS6 TRANSCRIPTION FACTOR (EUROFUNG)"/>
    <property type="match status" value="1"/>
</dbReference>
<evidence type="ECO:0000256" key="2">
    <source>
        <dbReference type="ARBA" id="ARBA00022833"/>
    </source>
</evidence>
<dbReference type="PROSITE" id="PS50048">
    <property type="entry name" value="ZN2_CY6_FUNGAL_2"/>
    <property type="match status" value="1"/>
</dbReference>
<name>A0A1J9PGT8_9EURO</name>
<feature type="compositionally biased region" description="Low complexity" evidence="8">
    <location>
        <begin position="309"/>
        <end position="318"/>
    </location>
</feature>
<feature type="compositionally biased region" description="Basic and acidic residues" evidence="8">
    <location>
        <begin position="449"/>
        <end position="458"/>
    </location>
</feature>
<gene>
    <name evidence="10" type="ORF">AJ78_04513</name>
</gene>
<comment type="caution">
    <text evidence="10">The sequence shown here is derived from an EMBL/GenBank/DDBJ whole genome shotgun (WGS) entry which is preliminary data.</text>
</comment>
<evidence type="ECO:0000313" key="11">
    <source>
        <dbReference type="Proteomes" id="UP000182235"/>
    </source>
</evidence>
<evidence type="ECO:0000259" key="9">
    <source>
        <dbReference type="PROSITE" id="PS50048"/>
    </source>
</evidence>
<evidence type="ECO:0000313" key="10">
    <source>
        <dbReference type="EMBL" id="OJD15214.1"/>
    </source>
</evidence>
<organism evidence="10 11">
    <name type="scientific">Emergomyces pasteurianus Ep9510</name>
    <dbReference type="NCBI Taxonomy" id="1447872"/>
    <lineage>
        <taxon>Eukaryota</taxon>
        <taxon>Fungi</taxon>
        <taxon>Dikarya</taxon>
        <taxon>Ascomycota</taxon>
        <taxon>Pezizomycotina</taxon>
        <taxon>Eurotiomycetes</taxon>
        <taxon>Eurotiomycetidae</taxon>
        <taxon>Onygenales</taxon>
        <taxon>Ajellomycetaceae</taxon>
        <taxon>Emergomyces</taxon>
    </lineage>
</organism>
<dbReference type="Gene3D" id="4.10.240.10">
    <property type="entry name" value="Zn(2)-C6 fungal-type DNA-binding domain"/>
    <property type="match status" value="1"/>
</dbReference>
<dbReference type="VEuPathDB" id="FungiDB:AJ78_04513"/>
<evidence type="ECO:0000256" key="4">
    <source>
        <dbReference type="ARBA" id="ARBA00023125"/>
    </source>
</evidence>
<dbReference type="SMART" id="SM00066">
    <property type="entry name" value="GAL4"/>
    <property type="match status" value="1"/>
</dbReference>